<reference evidence="9" key="2">
    <citation type="submission" date="2016-06" db="EMBL/GenBank/DDBJ databases">
        <title>The genome of a short-lived fish provides insights into sex chromosome evolution and the genetic control of aging.</title>
        <authorList>
            <person name="Reichwald K."/>
            <person name="Felder M."/>
            <person name="Petzold A."/>
            <person name="Koch P."/>
            <person name="Groth M."/>
            <person name="Platzer M."/>
        </authorList>
    </citation>
    <scope>NUCLEOTIDE SEQUENCE</scope>
    <source>
        <tissue evidence="9">Brain</tissue>
    </source>
</reference>
<proteinExistence type="inferred from homology"/>
<dbReference type="GO" id="GO:0046872">
    <property type="term" value="F:metal ion binding"/>
    <property type="evidence" value="ECO:0007669"/>
    <property type="project" value="UniProtKB-KW"/>
</dbReference>
<accession>A0A1A8I1N3</accession>
<keyword evidence="4" id="KW-0540">Nuclease</keyword>
<dbReference type="PANTHER" id="PTHR22930:SF206">
    <property type="entry name" value="NUCLEASE HARBI1"/>
    <property type="match status" value="1"/>
</dbReference>
<evidence type="ECO:0000256" key="3">
    <source>
        <dbReference type="ARBA" id="ARBA00006958"/>
    </source>
</evidence>
<evidence type="ECO:0000256" key="5">
    <source>
        <dbReference type="ARBA" id="ARBA00022723"/>
    </source>
</evidence>
<gene>
    <name evidence="9" type="primary">CR788231.1</name>
</gene>
<keyword evidence="6" id="KW-0378">Hydrolase</keyword>
<feature type="domain" description="DDE Tnp4" evidence="8">
    <location>
        <begin position="115"/>
        <end position="180"/>
    </location>
</feature>
<protein>
    <recommendedName>
        <fullName evidence="8">DDE Tnp4 domain-containing protein</fullName>
    </recommendedName>
</protein>
<dbReference type="GO" id="GO:0016787">
    <property type="term" value="F:hydrolase activity"/>
    <property type="evidence" value="ECO:0007669"/>
    <property type="project" value="UniProtKB-KW"/>
</dbReference>
<dbReference type="InterPro" id="IPR045249">
    <property type="entry name" value="HARBI1-like"/>
</dbReference>
<evidence type="ECO:0000256" key="1">
    <source>
        <dbReference type="ARBA" id="ARBA00001968"/>
    </source>
</evidence>
<evidence type="ECO:0000256" key="6">
    <source>
        <dbReference type="ARBA" id="ARBA00022801"/>
    </source>
</evidence>
<keyword evidence="7" id="KW-0539">Nucleus</keyword>
<sequence>MRSGINIFERLAGNYQLSLVRPVLTRKTTNWRRPYEPSLRLAVALWWYATPSEYRTISCLFGVGMSTVCVFLREVTSALNDCLLERFISLPKLDQLQLTLDGFAARGYPMCGGAIDGSHIPFIAPRDDPASYHNRKGCHSIVLQAVVDHSFCFTDVYVGWPGRTHDARVLSNSTIFIKAEQQDGYLFPVRCPETSVV</sequence>
<dbReference type="PANTHER" id="PTHR22930">
    <property type="match status" value="1"/>
</dbReference>
<evidence type="ECO:0000256" key="4">
    <source>
        <dbReference type="ARBA" id="ARBA00022722"/>
    </source>
</evidence>
<evidence type="ECO:0000256" key="2">
    <source>
        <dbReference type="ARBA" id="ARBA00004123"/>
    </source>
</evidence>
<evidence type="ECO:0000313" key="9">
    <source>
        <dbReference type="EMBL" id="SBQ90815.1"/>
    </source>
</evidence>
<dbReference type="Pfam" id="PF13359">
    <property type="entry name" value="DDE_Tnp_4"/>
    <property type="match status" value="1"/>
</dbReference>
<comment type="similarity">
    <text evidence="3">Belongs to the HARBI1 family.</text>
</comment>
<dbReference type="EMBL" id="HAED01004785">
    <property type="protein sequence ID" value="SBQ90815.1"/>
    <property type="molecule type" value="Transcribed_RNA"/>
</dbReference>
<reference evidence="9" key="1">
    <citation type="submission" date="2016-05" db="EMBL/GenBank/DDBJ databases">
        <authorList>
            <person name="Lavstsen T."/>
            <person name="Jespersen J.S."/>
        </authorList>
    </citation>
    <scope>NUCLEOTIDE SEQUENCE</scope>
    <source>
        <tissue evidence="9">Brain</tissue>
    </source>
</reference>
<dbReference type="InterPro" id="IPR027806">
    <property type="entry name" value="HARBI1_dom"/>
</dbReference>
<organism evidence="9">
    <name type="scientific">Nothobranchius kuhntae</name>
    <name type="common">Beira killifish</name>
    <dbReference type="NCBI Taxonomy" id="321403"/>
    <lineage>
        <taxon>Eukaryota</taxon>
        <taxon>Metazoa</taxon>
        <taxon>Chordata</taxon>
        <taxon>Craniata</taxon>
        <taxon>Vertebrata</taxon>
        <taxon>Euteleostomi</taxon>
        <taxon>Actinopterygii</taxon>
        <taxon>Neopterygii</taxon>
        <taxon>Teleostei</taxon>
        <taxon>Neoteleostei</taxon>
        <taxon>Acanthomorphata</taxon>
        <taxon>Ovalentaria</taxon>
        <taxon>Atherinomorphae</taxon>
        <taxon>Cyprinodontiformes</taxon>
        <taxon>Nothobranchiidae</taxon>
        <taxon>Nothobranchius</taxon>
    </lineage>
</organism>
<keyword evidence="5" id="KW-0479">Metal-binding</keyword>
<name>A0A1A8I1N3_NOTKU</name>
<dbReference type="GO" id="GO:0004518">
    <property type="term" value="F:nuclease activity"/>
    <property type="evidence" value="ECO:0007669"/>
    <property type="project" value="UniProtKB-KW"/>
</dbReference>
<evidence type="ECO:0000256" key="7">
    <source>
        <dbReference type="ARBA" id="ARBA00023242"/>
    </source>
</evidence>
<evidence type="ECO:0000259" key="8">
    <source>
        <dbReference type="Pfam" id="PF13359"/>
    </source>
</evidence>
<comment type="cofactor">
    <cofactor evidence="1">
        <name>a divalent metal cation</name>
        <dbReference type="ChEBI" id="CHEBI:60240"/>
    </cofactor>
</comment>
<dbReference type="GO" id="GO:0005634">
    <property type="term" value="C:nucleus"/>
    <property type="evidence" value="ECO:0007669"/>
    <property type="project" value="UniProtKB-SubCell"/>
</dbReference>
<dbReference type="AlphaFoldDB" id="A0A1A8I1N3"/>
<comment type="subcellular location">
    <subcellularLocation>
        <location evidence="2">Nucleus</location>
    </subcellularLocation>
</comment>